<dbReference type="RefSeq" id="WP_345359307.1">
    <property type="nucleotide sequence ID" value="NZ_BAABII010000004.1"/>
</dbReference>
<feature type="domain" description="NYN" evidence="1">
    <location>
        <begin position="35"/>
        <end position="158"/>
    </location>
</feature>
<proteinExistence type="predicted"/>
<dbReference type="Pfam" id="PF01936">
    <property type="entry name" value="NYN"/>
    <property type="match status" value="1"/>
</dbReference>
<protein>
    <submittedName>
        <fullName evidence="2">NYN domain-containing protein</fullName>
    </submittedName>
</protein>
<name>A0ABV4CR49_9PSEU</name>
<accession>A0ABV4CR49</accession>
<evidence type="ECO:0000313" key="2">
    <source>
        <dbReference type="EMBL" id="MEY8043575.1"/>
    </source>
</evidence>
<gene>
    <name evidence="2" type="ORF">AB8O55_29565</name>
</gene>
<evidence type="ECO:0000313" key="3">
    <source>
        <dbReference type="Proteomes" id="UP001564626"/>
    </source>
</evidence>
<sequence>MHVDAGYLLTAMAKRATGTSLRNGIEADHEVIITALISHATEGSGLPLLRVHWYDSARKGIPDHTQERIGLIPRVKLRLGRTGYNGEQKGVDLRMGLDLIAQARNTAARAIYLVSGDDDLTEAVEEAQAHGVQVIVLAVRTHEGEPHGVSRNLRAAADGLDLLSTEALDAAVSPRNPAAAAAVAPTSPTPSPSLLARRAAPVPDRVGSSPAGEIRAAELTDDAVACSSATPLGTSVRTDFLTDDETAEIMDRIAGRVLDTWLDGSGVERRAELVTSKPSIPQDVDRALLVDLSAALGDYDLSDSIRYKLRSLFWRKFDAMNADAP</sequence>
<comment type="caution">
    <text evidence="2">The sequence shown here is derived from an EMBL/GenBank/DDBJ whole genome shotgun (WGS) entry which is preliminary data.</text>
</comment>
<organism evidence="2 3">
    <name type="scientific">Saccharopolyspora cebuensis</name>
    <dbReference type="NCBI Taxonomy" id="418759"/>
    <lineage>
        <taxon>Bacteria</taxon>
        <taxon>Bacillati</taxon>
        <taxon>Actinomycetota</taxon>
        <taxon>Actinomycetes</taxon>
        <taxon>Pseudonocardiales</taxon>
        <taxon>Pseudonocardiaceae</taxon>
        <taxon>Saccharopolyspora</taxon>
    </lineage>
</organism>
<evidence type="ECO:0000259" key="1">
    <source>
        <dbReference type="Pfam" id="PF01936"/>
    </source>
</evidence>
<dbReference type="Gene3D" id="3.40.50.1010">
    <property type="entry name" value="5'-nuclease"/>
    <property type="match status" value="1"/>
</dbReference>
<dbReference type="InterPro" id="IPR021139">
    <property type="entry name" value="NYN"/>
</dbReference>
<dbReference type="EMBL" id="JBGEHV010000107">
    <property type="protein sequence ID" value="MEY8043575.1"/>
    <property type="molecule type" value="Genomic_DNA"/>
</dbReference>
<keyword evidence="3" id="KW-1185">Reference proteome</keyword>
<dbReference type="Proteomes" id="UP001564626">
    <property type="component" value="Unassembled WGS sequence"/>
</dbReference>
<reference evidence="2 3" key="1">
    <citation type="submission" date="2024-08" db="EMBL/GenBank/DDBJ databases">
        <title>Genome mining of Saccharopolyspora cebuensis PGLac3 from Nigerian medicinal plant.</title>
        <authorList>
            <person name="Ezeobiora C.E."/>
            <person name="Igbokwe N.H."/>
            <person name="Amin D.H."/>
            <person name="Mendie U.E."/>
        </authorList>
    </citation>
    <scope>NUCLEOTIDE SEQUENCE [LARGE SCALE GENOMIC DNA]</scope>
    <source>
        <strain evidence="2 3">PGLac3</strain>
    </source>
</reference>